<evidence type="ECO:0008006" key="4">
    <source>
        <dbReference type="Google" id="ProtNLM"/>
    </source>
</evidence>
<protein>
    <recommendedName>
        <fullName evidence="4">Sporulation lipoprotein YhcN/YlaJ (Spore_YhcN_YlaJ)</fullName>
    </recommendedName>
</protein>
<dbReference type="RefSeq" id="WP_093053030.1">
    <property type="nucleotide sequence ID" value="NZ_FOGT01000010.1"/>
</dbReference>
<accession>A0A1H9VCM5</accession>
<proteinExistence type="predicted"/>
<evidence type="ECO:0000313" key="2">
    <source>
        <dbReference type="EMBL" id="SES19301.1"/>
    </source>
</evidence>
<evidence type="ECO:0000313" key="3">
    <source>
        <dbReference type="Proteomes" id="UP000198571"/>
    </source>
</evidence>
<dbReference type="OrthoDB" id="2966336at2"/>
<dbReference type="PROSITE" id="PS51257">
    <property type="entry name" value="PROKAR_LIPOPROTEIN"/>
    <property type="match status" value="1"/>
</dbReference>
<reference evidence="3" key="1">
    <citation type="submission" date="2016-10" db="EMBL/GenBank/DDBJ databases">
        <authorList>
            <person name="Varghese N."/>
            <person name="Submissions S."/>
        </authorList>
    </citation>
    <scope>NUCLEOTIDE SEQUENCE [LARGE SCALE GENOMIC DNA]</scope>
    <source>
        <strain evidence="3">S9</strain>
    </source>
</reference>
<feature type="compositionally biased region" description="Basic and acidic residues" evidence="1">
    <location>
        <begin position="63"/>
        <end position="73"/>
    </location>
</feature>
<sequence length="169" mass="19161">MKQKNILLYTLLITLMLSGCNGPNPPEMDGEAQGLYQEETLFQRKDWGRSLFGPGPVNYESINRQEEPYDPKTESNVTGKSFRSLDTPRQTEADDQDKIETAIYDMPGVTPGMVILIGGNAWVNVMLEDQHGASSKEQESQILADIEKRLKEVNPRYDYKVIINKFMEA</sequence>
<organism evidence="2 3">
    <name type="scientific">Salipaludibacillus aurantiacus</name>
    <dbReference type="NCBI Taxonomy" id="1601833"/>
    <lineage>
        <taxon>Bacteria</taxon>
        <taxon>Bacillati</taxon>
        <taxon>Bacillota</taxon>
        <taxon>Bacilli</taxon>
        <taxon>Bacillales</taxon>
        <taxon>Bacillaceae</taxon>
    </lineage>
</organism>
<name>A0A1H9VCM5_9BACI</name>
<gene>
    <name evidence="2" type="ORF">SAMN05518684_11087</name>
</gene>
<evidence type="ECO:0000256" key="1">
    <source>
        <dbReference type="SAM" id="MobiDB-lite"/>
    </source>
</evidence>
<dbReference type="AlphaFoldDB" id="A0A1H9VCM5"/>
<keyword evidence="3" id="KW-1185">Reference proteome</keyword>
<dbReference type="EMBL" id="FOGT01000010">
    <property type="protein sequence ID" value="SES19301.1"/>
    <property type="molecule type" value="Genomic_DNA"/>
</dbReference>
<feature type="region of interest" description="Disordered" evidence="1">
    <location>
        <begin position="56"/>
        <end position="93"/>
    </location>
</feature>
<dbReference type="Proteomes" id="UP000198571">
    <property type="component" value="Unassembled WGS sequence"/>
</dbReference>